<dbReference type="EMBL" id="KL839805">
    <property type="protein sequence ID" value="KFM83470.1"/>
    <property type="molecule type" value="Genomic_DNA"/>
</dbReference>
<keyword evidence="2" id="KW-1185">Reference proteome</keyword>
<name>A0A087V1I1_STEMI</name>
<proteinExistence type="predicted"/>
<organism evidence="1 2">
    <name type="scientific">Stegodyphus mimosarum</name>
    <name type="common">African social velvet spider</name>
    <dbReference type="NCBI Taxonomy" id="407821"/>
    <lineage>
        <taxon>Eukaryota</taxon>
        <taxon>Metazoa</taxon>
        <taxon>Ecdysozoa</taxon>
        <taxon>Arthropoda</taxon>
        <taxon>Chelicerata</taxon>
        <taxon>Arachnida</taxon>
        <taxon>Araneae</taxon>
        <taxon>Araneomorphae</taxon>
        <taxon>Entelegynae</taxon>
        <taxon>Eresoidea</taxon>
        <taxon>Eresidae</taxon>
        <taxon>Stegodyphus</taxon>
    </lineage>
</organism>
<reference evidence="1 2" key="1">
    <citation type="submission" date="2013-11" db="EMBL/GenBank/DDBJ databases">
        <title>Genome sequencing of Stegodyphus mimosarum.</title>
        <authorList>
            <person name="Bechsgaard J."/>
        </authorList>
    </citation>
    <scope>NUCLEOTIDE SEQUENCE [LARGE SCALE GENOMIC DNA]</scope>
</reference>
<dbReference type="AlphaFoldDB" id="A0A087V1I1"/>
<evidence type="ECO:0000313" key="1">
    <source>
        <dbReference type="EMBL" id="KFM83470.1"/>
    </source>
</evidence>
<feature type="non-terminal residue" evidence="1">
    <location>
        <position position="49"/>
    </location>
</feature>
<accession>A0A087V1I1</accession>
<protein>
    <submittedName>
        <fullName evidence="1">Uncharacterized protein</fullName>
    </submittedName>
</protein>
<sequence length="49" mass="5470">MEAEEATEVVLVLPELLLLLEQVLVPDNKTKALKLLLLPPLLLLPLLQE</sequence>
<evidence type="ECO:0000313" key="2">
    <source>
        <dbReference type="Proteomes" id="UP000054359"/>
    </source>
</evidence>
<dbReference type="Proteomes" id="UP000054359">
    <property type="component" value="Unassembled WGS sequence"/>
</dbReference>
<gene>
    <name evidence="1" type="ORF">X975_24145</name>
</gene>